<dbReference type="AlphaFoldDB" id="A0A212DDF8"/>
<comment type="caution">
    <text evidence="2">The sequence shown here is derived from an EMBL/GenBank/DDBJ whole genome shotgun (WGS) entry which is preliminary data.</text>
</comment>
<gene>
    <name evidence="2" type="ORF">Celaphus_00004825</name>
</gene>
<dbReference type="PROSITE" id="PS50805">
    <property type="entry name" value="KRAB"/>
    <property type="match status" value="1"/>
</dbReference>
<reference evidence="2 3" key="1">
    <citation type="journal article" date="2018" name="Mol. Genet. Genomics">
        <title>The red deer Cervus elaphus genome CerEla1.0: sequencing, annotating, genes, and chromosomes.</title>
        <authorList>
            <person name="Bana N.A."/>
            <person name="Nyiri A."/>
            <person name="Nagy J."/>
            <person name="Frank K."/>
            <person name="Nagy T."/>
            <person name="Steger V."/>
            <person name="Schiller M."/>
            <person name="Lakatos P."/>
            <person name="Sugar L."/>
            <person name="Horn P."/>
            <person name="Barta E."/>
            <person name="Orosz L."/>
        </authorList>
    </citation>
    <scope>NUCLEOTIDE SEQUENCE [LARGE SCALE GENOMIC DNA]</scope>
    <source>
        <strain evidence="2">Hungarian</strain>
    </source>
</reference>
<evidence type="ECO:0000313" key="2">
    <source>
        <dbReference type="EMBL" id="OWK16251.1"/>
    </source>
</evidence>
<evidence type="ECO:0000313" key="3">
    <source>
        <dbReference type="Proteomes" id="UP000242450"/>
    </source>
</evidence>
<dbReference type="EMBL" id="MKHE01000004">
    <property type="protein sequence ID" value="OWK16251.1"/>
    <property type="molecule type" value="Genomic_DNA"/>
</dbReference>
<accession>A0A212DDF8</accession>
<dbReference type="SUPFAM" id="SSF109640">
    <property type="entry name" value="KRAB domain (Kruppel-associated box)"/>
    <property type="match status" value="1"/>
</dbReference>
<dbReference type="PANTHER" id="PTHR23232:SF157">
    <property type="entry name" value="ZINC FINGER PROTEIN 525"/>
    <property type="match status" value="1"/>
</dbReference>
<dbReference type="Gene3D" id="6.10.140.140">
    <property type="match status" value="1"/>
</dbReference>
<dbReference type="GO" id="GO:0006355">
    <property type="term" value="P:regulation of DNA-templated transcription"/>
    <property type="evidence" value="ECO:0007669"/>
    <property type="project" value="InterPro"/>
</dbReference>
<keyword evidence="3" id="KW-1185">Reference proteome</keyword>
<dbReference type="InterPro" id="IPR050169">
    <property type="entry name" value="Krueppel_C2H2_ZnF"/>
</dbReference>
<dbReference type="OrthoDB" id="654211at2759"/>
<name>A0A212DDF8_CEREH</name>
<proteinExistence type="predicted"/>
<dbReference type="Pfam" id="PF01352">
    <property type="entry name" value="KRAB"/>
    <property type="match status" value="1"/>
</dbReference>
<dbReference type="SMART" id="SM00349">
    <property type="entry name" value="KRAB"/>
    <property type="match status" value="1"/>
</dbReference>
<feature type="non-terminal residue" evidence="2">
    <location>
        <position position="144"/>
    </location>
</feature>
<feature type="domain" description="KRAB" evidence="1">
    <location>
        <begin position="11"/>
        <end position="112"/>
    </location>
</feature>
<dbReference type="InterPro" id="IPR001909">
    <property type="entry name" value="KRAB"/>
</dbReference>
<dbReference type="Proteomes" id="UP000242450">
    <property type="component" value="Chromosome 4"/>
</dbReference>
<protein>
    <recommendedName>
        <fullName evidence="1">KRAB domain-containing protein</fullName>
    </recommendedName>
</protein>
<organism evidence="2 3">
    <name type="scientific">Cervus elaphus hippelaphus</name>
    <name type="common">European red deer</name>
    <dbReference type="NCBI Taxonomy" id="46360"/>
    <lineage>
        <taxon>Eukaryota</taxon>
        <taxon>Metazoa</taxon>
        <taxon>Chordata</taxon>
        <taxon>Craniata</taxon>
        <taxon>Vertebrata</taxon>
        <taxon>Euteleostomi</taxon>
        <taxon>Mammalia</taxon>
        <taxon>Eutheria</taxon>
        <taxon>Laurasiatheria</taxon>
        <taxon>Artiodactyla</taxon>
        <taxon>Ruminantia</taxon>
        <taxon>Pecora</taxon>
        <taxon>Cervidae</taxon>
        <taxon>Cervinae</taxon>
        <taxon>Cervus</taxon>
    </lineage>
</organism>
<sequence length="144" mass="16715">MSGMALSWAQLTFKDVFIDFTPEEWECLDPAQRTLYKDVMVETLRNLLSLEVQERLHEFECQGRDDERNYKGMSITITQNKNLTNESDWRSRIAAGNKPVENRHGSSFQDELQILQPEGKTFECIQAVRSINSTTSDLRLQRTP</sequence>
<dbReference type="PANTHER" id="PTHR23232">
    <property type="entry name" value="KRAB DOMAIN C2H2 ZINC FINGER"/>
    <property type="match status" value="1"/>
</dbReference>
<evidence type="ECO:0000259" key="1">
    <source>
        <dbReference type="PROSITE" id="PS50805"/>
    </source>
</evidence>
<dbReference type="CDD" id="cd07765">
    <property type="entry name" value="KRAB_A-box"/>
    <property type="match status" value="1"/>
</dbReference>
<dbReference type="InterPro" id="IPR036051">
    <property type="entry name" value="KRAB_dom_sf"/>
</dbReference>